<dbReference type="GO" id="GO:0005813">
    <property type="term" value="C:centrosome"/>
    <property type="evidence" value="ECO:0007669"/>
    <property type="project" value="TreeGrafter"/>
</dbReference>
<organism evidence="1 2">
    <name type="scientific">Henosepilachna vigintioctopunctata</name>
    <dbReference type="NCBI Taxonomy" id="420089"/>
    <lineage>
        <taxon>Eukaryota</taxon>
        <taxon>Metazoa</taxon>
        <taxon>Ecdysozoa</taxon>
        <taxon>Arthropoda</taxon>
        <taxon>Hexapoda</taxon>
        <taxon>Insecta</taxon>
        <taxon>Pterygota</taxon>
        <taxon>Neoptera</taxon>
        <taxon>Endopterygota</taxon>
        <taxon>Coleoptera</taxon>
        <taxon>Polyphaga</taxon>
        <taxon>Cucujiformia</taxon>
        <taxon>Coccinelloidea</taxon>
        <taxon>Coccinellidae</taxon>
        <taxon>Epilachninae</taxon>
        <taxon>Epilachnini</taxon>
        <taxon>Henosepilachna</taxon>
    </lineage>
</organism>
<dbReference type="PANTHER" id="PTHR46644:SF2">
    <property type="entry name" value="DNA REPAIR PROTEIN XRCC2"/>
    <property type="match status" value="1"/>
</dbReference>
<evidence type="ECO:0000313" key="1">
    <source>
        <dbReference type="EMBL" id="KAK9880985.1"/>
    </source>
</evidence>
<comment type="caution">
    <text evidence="1">The sequence shown here is derived from an EMBL/GenBank/DDBJ whole genome shotgun (WGS) entry which is preliminary data.</text>
</comment>
<name>A0AAW1ULS7_9CUCU</name>
<gene>
    <name evidence="1" type="ORF">WA026_014334</name>
</gene>
<evidence type="ECO:0000313" key="2">
    <source>
        <dbReference type="Proteomes" id="UP001431783"/>
    </source>
</evidence>
<dbReference type="GO" id="GO:0000724">
    <property type="term" value="P:double-strand break repair via homologous recombination"/>
    <property type="evidence" value="ECO:0007669"/>
    <property type="project" value="InterPro"/>
</dbReference>
<accession>A0AAW1ULS7</accession>
<dbReference type="GO" id="GO:0042148">
    <property type="term" value="P:DNA strand invasion"/>
    <property type="evidence" value="ECO:0007669"/>
    <property type="project" value="TreeGrafter"/>
</dbReference>
<dbReference type="PANTHER" id="PTHR46644">
    <property type="entry name" value="DNA REPAIR PROTEIN XRCC2"/>
    <property type="match status" value="1"/>
</dbReference>
<dbReference type="InterPro" id="IPR027417">
    <property type="entry name" value="P-loop_NTPase"/>
</dbReference>
<reference evidence="1 2" key="1">
    <citation type="submission" date="2023-03" db="EMBL/GenBank/DDBJ databases">
        <title>Genome insight into feeding habits of ladybird beetles.</title>
        <authorList>
            <person name="Li H.-S."/>
            <person name="Huang Y.-H."/>
            <person name="Pang H."/>
        </authorList>
    </citation>
    <scope>NUCLEOTIDE SEQUENCE [LARGE SCALE GENOMIC DNA]</scope>
    <source>
        <strain evidence="1">SYSU_2023b</strain>
        <tissue evidence="1">Whole body</tissue>
    </source>
</reference>
<sequence>MENKIESGVQLFSRINSRKGDLSNLTKNLLGEDNLQNMNVEIVSDYATDRNSLILDFIIRCILPTDVNPCWKNCGVIFINTTFQIGVLQVIKTIDRHLKDLNVKHRSGIIESSLKNLFILNCYDKAQLEITIYSLEDKIREQPNIGCLIFDDITSFYWIQKLENEMLSTYTYSLKVFNNIVTAIKGFNLFFLFGRTENNEIYHDKRLSQNVDYHLTLSMKDINNYEAKVQSYKSNTVNVVTFSYNNFKIFFN</sequence>
<keyword evidence="2" id="KW-1185">Reference proteome</keyword>
<dbReference type="Gene3D" id="3.40.50.300">
    <property type="entry name" value="P-loop containing nucleotide triphosphate hydrolases"/>
    <property type="match status" value="1"/>
</dbReference>
<dbReference type="GO" id="GO:0033063">
    <property type="term" value="C:Rad51B-Rad51C-Rad51D-XRCC2 complex"/>
    <property type="evidence" value="ECO:0007669"/>
    <property type="project" value="InterPro"/>
</dbReference>
<dbReference type="SUPFAM" id="SSF52540">
    <property type="entry name" value="P-loop containing nucleoside triphosphate hydrolases"/>
    <property type="match status" value="1"/>
</dbReference>
<protein>
    <submittedName>
        <fullName evidence="1">Uncharacterized protein</fullName>
    </submittedName>
</protein>
<dbReference type="GO" id="GO:0005657">
    <property type="term" value="C:replication fork"/>
    <property type="evidence" value="ECO:0007669"/>
    <property type="project" value="InterPro"/>
</dbReference>
<dbReference type="AlphaFoldDB" id="A0AAW1ULS7"/>
<dbReference type="Proteomes" id="UP001431783">
    <property type="component" value="Unassembled WGS sequence"/>
</dbReference>
<dbReference type="GO" id="GO:0000400">
    <property type="term" value="F:four-way junction DNA binding"/>
    <property type="evidence" value="ECO:0007669"/>
    <property type="project" value="TreeGrafter"/>
</dbReference>
<dbReference type="EMBL" id="JARQZJ010000067">
    <property type="protein sequence ID" value="KAK9880985.1"/>
    <property type="molecule type" value="Genomic_DNA"/>
</dbReference>
<proteinExistence type="predicted"/>
<dbReference type="InterPro" id="IPR030547">
    <property type="entry name" value="XRCC2"/>
</dbReference>